<feature type="compositionally biased region" description="Polar residues" evidence="1">
    <location>
        <begin position="229"/>
        <end position="243"/>
    </location>
</feature>
<sequence>MTATIESFSGPNYISSRSADVILSDVRPIKLKLDALRSINVLLDEFLYNLLNAAKSITTDKLKTNLIKILPTTLGKDAILEAELELKAYWERTTSPSARNAGDSSHDFDLTWSFELLRLKCEAYTTMNDVDEDTDAERRLNDRMANNGGGIPPQQLLLPPAALYLTAILEHICEHILSSVSRVTSRDSSRTVATVQDLFVALCEDDTMYIYEQIENLSKAIPIRRSKSISRNNNGSPGASRTASPAIDLRDSAPTPARMRMSSDSISNMAAVNGSSTMLPRNSTEKSRVAKIMSRSSSDNSDRFESGANEVKSLNSNSQNGNSVEFVEDVALQEEFDELMRSGATMKVSLTPDRLKSMDVSHSPCSLLSSESRRLHKQERKRSPQNGGSSASRNGKQGHTARKPSVRNVDAIAEDDESHSSSPPPSAFQQNAFRARQGSISRSNSKSTSSALSGNPRARSISVSAVPLLRSKSDMPPPPLPSDMPAPLKIQKSVSASGRMMDNGRPQRVRKVGRNRESIDLDDIMNGSDDELADLPPAASPTPSTPRRAHISKAAQELVDFLDEGPPVQPLTSVANPSMMSLESTKGKTNRFQRMVSRLAISASRENLNGRGTTVEPPRTPKTPRSMRSPYGSSISSPPPSFNSHSLNSKRSMPNVVIATPPPPPGTYKTDHTPPRTVTPTPSSHASTEDIILSPGGVTPTRRSSVARKAVPVFDGGAISQFPLPPTRVEDIKKASQIKPNGTNGSIKHSSDEESASIRHRKESSHRVESTQSTVSDHKSERSENGSNHSLVPSPEVLHNPPTRSSSKRLPHRSPRAEPSVPDALQEQPEEQATEESKDEVKETAKEETLTEPSISLSSEDVFCLRKLLGVATTAEECRLLVEMFLTKNGAAKLSDPDFTPRVARFSRHPDEALKELILLNQSLELSLVGVLLGDDEEERMEEAECSVPPPAEPIPFPTSSE</sequence>
<organism evidence="2 3">
    <name type="scientific">Cerrena zonata</name>
    <dbReference type="NCBI Taxonomy" id="2478898"/>
    <lineage>
        <taxon>Eukaryota</taxon>
        <taxon>Fungi</taxon>
        <taxon>Dikarya</taxon>
        <taxon>Basidiomycota</taxon>
        <taxon>Agaricomycotina</taxon>
        <taxon>Agaricomycetes</taxon>
        <taxon>Polyporales</taxon>
        <taxon>Cerrenaceae</taxon>
        <taxon>Cerrena</taxon>
    </lineage>
</organism>
<feature type="compositionally biased region" description="Low complexity" evidence="1">
    <location>
        <begin position="626"/>
        <end position="649"/>
    </location>
</feature>
<protein>
    <submittedName>
        <fullName evidence="2">Uncharacterized protein</fullName>
    </submittedName>
</protein>
<keyword evidence="3" id="KW-1185">Reference proteome</keyword>
<name>A0AAW0GVM0_9APHY</name>
<evidence type="ECO:0000313" key="3">
    <source>
        <dbReference type="Proteomes" id="UP001385951"/>
    </source>
</evidence>
<feature type="compositionally biased region" description="Low complexity" evidence="1">
    <location>
        <begin position="361"/>
        <end position="370"/>
    </location>
</feature>
<feature type="region of interest" description="Disordered" evidence="1">
    <location>
        <begin position="355"/>
        <end position="487"/>
    </location>
</feature>
<feature type="compositionally biased region" description="Low complexity" evidence="1">
    <location>
        <begin position="439"/>
        <end position="453"/>
    </location>
</feature>
<comment type="caution">
    <text evidence="2">The sequence shown here is derived from an EMBL/GenBank/DDBJ whole genome shotgun (WGS) entry which is preliminary data.</text>
</comment>
<feature type="compositionally biased region" description="Acidic residues" evidence="1">
    <location>
        <begin position="521"/>
        <end position="533"/>
    </location>
</feature>
<feature type="compositionally biased region" description="Basic and acidic residues" evidence="1">
    <location>
        <begin position="835"/>
        <end position="849"/>
    </location>
</feature>
<dbReference type="Gene3D" id="1.10.20.10">
    <property type="entry name" value="Histone, subunit A"/>
    <property type="match status" value="1"/>
</dbReference>
<evidence type="ECO:0000256" key="1">
    <source>
        <dbReference type="SAM" id="MobiDB-lite"/>
    </source>
</evidence>
<feature type="region of interest" description="Disordered" evidence="1">
    <location>
        <begin position="716"/>
        <end position="853"/>
    </location>
</feature>
<feature type="region of interest" description="Disordered" evidence="1">
    <location>
        <begin position="521"/>
        <end position="548"/>
    </location>
</feature>
<reference evidence="2 3" key="1">
    <citation type="submission" date="2022-09" db="EMBL/GenBank/DDBJ databases">
        <authorList>
            <person name="Palmer J.M."/>
        </authorList>
    </citation>
    <scope>NUCLEOTIDE SEQUENCE [LARGE SCALE GENOMIC DNA]</scope>
    <source>
        <strain evidence="2 3">DSM 7382</strain>
    </source>
</reference>
<feature type="compositionally biased region" description="Polar residues" evidence="1">
    <location>
        <begin position="738"/>
        <end position="748"/>
    </location>
</feature>
<dbReference type="AlphaFoldDB" id="A0AAW0GVM0"/>
<feature type="compositionally biased region" description="Polar residues" evidence="1">
    <location>
        <begin position="262"/>
        <end position="282"/>
    </location>
</feature>
<feature type="compositionally biased region" description="Polar residues" evidence="1">
    <location>
        <begin position="384"/>
        <end position="397"/>
    </location>
</feature>
<dbReference type="GO" id="GO:0046982">
    <property type="term" value="F:protein heterodimerization activity"/>
    <property type="evidence" value="ECO:0007669"/>
    <property type="project" value="InterPro"/>
</dbReference>
<gene>
    <name evidence="2" type="ORF">QCA50_000800</name>
</gene>
<accession>A0AAW0GVM0</accession>
<dbReference type="Proteomes" id="UP001385951">
    <property type="component" value="Unassembled WGS sequence"/>
</dbReference>
<feature type="compositionally biased region" description="Polar residues" evidence="1">
    <location>
        <begin position="312"/>
        <end position="321"/>
    </location>
</feature>
<feature type="region of interest" description="Disordered" evidence="1">
    <location>
        <begin position="601"/>
        <end position="704"/>
    </location>
</feature>
<feature type="region of interest" description="Disordered" evidence="1">
    <location>
        <begin position="228"/>
        <end position="321"/>
    </location>
</feature>
<feature type="region of interest" description="Disordered" evidence="1">
    <location>
        <begin position="939"/>
        <end position="962"/>
    </location>
</feature>
<evidence type="ECO:0000313" key="2">
    <source>
        <dbReference type="EMBL" id="KAK7696149.1"/>
    </source>
</evidence>
<dbReference type="EMBL" id="JASBNA010000001">
    <property type="protein sequence ID" value="KAK7696149.1"/>
    <property type="molecule type" value="Genomic_DNA"/>
</dbReference>
<proteinExistence type="predicted"/>
<feature type="compositionally biased region" description="Pro residues" evidence="1">
    <location>
        <begin position="948"/>
        <end position="962"/>
    </location>
</feature>
<feature type="compositionally biased region" description="Pro residues" evidence="1">
    <location>
        <begin position="475"/>
        <end position="484"/>
    </location>
</feature>
<dbReference type="InterPro" id="IPR009072">
    <property type="entry name" value="Histone-fold"/>
</dbReference>